<feature type="transmembrane region" description="Helical" evidence="8">
    <location>
        <begin position="226"/>
        <end position="248"/>
    </location>
</feature>
<dbReference type="InterPro" id="IPR004837">
    <property type="entry name" value="NaCa_Exmemb"/>
</dbReference>
<comment type="similarity">
    <text evidence="2">Belongs to the Ca(2+):cation antiporter (CaCA) (TC 2.A.19) family.</text>
</comment>
<feature type="region of interest" description="Disordered" evidence="7">
    <location>
        <begin position="332"/>
        <end position="362"/>
    </location>
</feature>
<evidence type="ECO:0000256" key="6">
    <source>
        <dbReference type="ARBA" id="ARBA00023136"/>
    </source>
</evidence>
<feature type="region of interest" description="Disordered" evidence="7">
    <location>
        <begin position="430"/>
        <end position="460"/>
    </location>
</feature>
<feature type="transmembrane region" description="Helical" evidence="8">
    <location>
        <begin position="77"/>
        <end position="95"/>
    </location>
</feature>
<protein>
    <submittedName>
        <fullName evidence="10">Sodium/calcium exchanger protein-domain-containing protein</fullName>
    </submittedName>
</protein>
<dbReference type="EMBL" id="WHUW01000012">
    <property type="protein sequence ID" value="KAF8440530.1"/>
    <property type="molecule type" value="Genomic_DNA"/>
</dbReference>
<gene>
    <name evidence="10" type="ORF">L210DRAFT_2161186</name>
</gene>
<keyword evidence="11" id="KW-1185">Reference proteome</keyword>
<dbReference type="InterPro" id="IPR051359">
    <property type="entry name" value="CaCA_antiporter"/>
</dbReference>
<comment type="caution">
    <text evidence="10">The sequence shown here is derived from an EMBL/GenBank/DDBJ whole genome shotgun (WGS) entry which is preliminary data.</text>
</comment>
<feature type="domain" description="Sodium/calcium exchanger membrane region" evidence="9">
    <location>
        <begin position="690"/>
        <end position="835"/>
    </location>
</feature>
<reference evidence="10" key="2">
    <citation type="journal article" date="2020" name="Nat. Commun.">
        <title>Large-scale genome sequencing of mycorrhizal fungi provides insights into the early evolution of symbiotic traits.</title>
        <authorList>
            <person name="Miyauchi S."/>
            <person name="Kiss E."/>
            <person name="Kuo A."/>
            <person name="Drula E."/>
            <person name="Kohler A."/>
            <person name="Sanchez-Garcia M."/>
            <person name="Morin E."/>
            <person name="Andreopoulos B."/>
            <person name="Barry K.W."/>
            <person name="Bonito G."/>
            <person name="Buee M."/>
            <person name="Carver A."/>
            <person name="Chen C."/>
            <person name="Cichocki N."/>
            <person name="Clum A."/>
            <person name="Culley D."/>
            <person name="Crous P.W."/>
            <person name="Fauchery L."/>
            <person name="Girlanda M."/>
            <person name="Hayes R.D."/>
            <person name="Keri Z."/>
            <person name="LaButti K."/>
            <person name="Lipzen A."/>
            <person name="Lombard V."/>
            <person name="Magnuson J."/>
            <person name="Maillard F."/>
            <person name="Murat C."/>
            <person name="Nolan M."/>
            <person name="Ohm R.A."/>
            <person name="Pangilinan J."/>
            <person name="Pereira M.F."/>
            <person name="Perotto S."/>
            <person name="Peter M."/>
            <person name="Pfister S."/>
            <person name="Riley R."/>
            <person name="Sitrit Y."/>
            <person name="Stielow J.B."/>
            <person name="Szollosi G."/>
            <person name="Zifcakova L."/>
            <person name="Stursova M."/>
            <person name="Spatafora J.W."/>
            <person name="Tedersoo L."/>
            <person name="Vaario L.M."/>
            <person name="Yamada A."/>
            <person name="Yan M."/>
            <person name="Wang P."/>
            <person name="Xu J."/>
            <person name="Bruns T."/>
            <person name="Baldrian P."/>
            <person name="Vilgalys R."/>
            <person name="Dunand C."/>
            <person name="Henrissat B."/>
            <person name="Grigoriev I.V."/>
            <person name="Hibbett D."/>
            <person name="Nagy L.G."/>
            <person name="Martin F.M."/>
        </authorList>
    </citation>
    <scope>NUCLEOTIDE SEQUENCE</scope>
    <source>
        <strain evidence="10">BED1</strain>
    </source>
</reference>
<keyword evidence="5 8" id="KW-1133">Transmembrane helix</keyword>
<feature type="transmembrane region" description="Helical" evidence="8">
    <location>
        <begin position="788"/>
        <end position="809"/>
    </location>
</feature>
<evidence type="ECO:0000256" key="3">
    <source>
        <dbReference type="ARBA" id="ARBA00022448"/>
    </source>
</evidence>
<evidence type="ECO:0000256" key="1">
    <source>
        <dbReference type="ARBA" id="ARBA00004141"/>
    </source>
</evidence>
<dbReference type="GO" id="GO:0006874">
    <property type="term" value="P:intracellular calcium ion homeostasis"/>
    <property type="evidence" value="ECO:0007669"/>
    <property type="project" value="TreeGrafter"/>
</dbReference>
<evidence type="ECO:0000256" key="4">
    <source>
        <dbReference type="ARBA" id="ARBA00022692"/>
    </source>
</evidence>
<organism evidence="10 11">
    <name type="scientific">Boletus edulis BED1</name>
    <dbReference type="NCBI Taxonomy" id="1328754"/>
    <lineage>
        <taxon>Eukaryota</taxon>
        <taxon>Fungi</taxon>
        <taxon>Dikarya</taxon>
        <taxon>Basidiomycota</taxon>
        <taxon>Agaricomycotina</taxon>
        <taxon>Agaricomycetes</taxon>
        <taxon>Agaricomycetidae</taxon>
        <taxon>Boletales</taxon>
        <taxon>Boletineae</taxon>
        <taxon>Boletaceae</taxon>
        <taxon>Boletoideae</taxon>
        <taxon>Boletus</taxon>
    </lineage>
</organism>
<evidence type="ECO:0000313" key="10">
    <source>
        <dbReference type="EMBL" id="KAF8440530.1"/>
    </source>
</evidence>
<dbReference type="InterPro" id="IPR044880">
    <property type="entry name" value="NCX_ion-bd_dom_sf"/>
</dbReference>
<feature type="domain" description="Sodium/calcium exchanger membrane region" evidence="9">
    <location>
        <begin position="164"/>
        <end position="302"/>
    </location>
</feature>
<keyword evidence="6 8" id="KW-0472">Membrane</keyword>
<evidence type="ECO:0000256" key="8">
    <source>
        <dbReference type="SAM" id="Phobius"/>
    </source>
</evidence>
<dbReference type="GO" id="GO:0016020">
    <property type="term" value="C:membrane"/>
    <property type="evidence" value="ECO:0007669"/>
    <property type="project" value="UniProtKB-SubCell"/>
</dbReference>
<accession>A0AAD4BW05</accession>
<name>A0AAD4BW05_BOLED</name>
<dbReference type="Proteomes" id="UP001194468">
    <property type="component" value="Unassembled WGS sequence"/>
</dbReference>
<feature type="transmembrane region" description="Helical" evidence="8">
    <location>
        <begin position="629"/>
        <end position="648"/>
    </location>
</feature>
<dbReference type="GO" id="GO:0008324">
    <property type="term" value="F:monoatomic cation transmembrane transporter activity"/>
    <property type="evidence" value="ECO:0007669"/>
    <property type="project" value="TreeGrafter"/>
</dbReference>
<keyword evidence="3" id="KW-0813">Transport</keyword>
<feature type="transmembrane region" description="Helical" evidence="8">
    <location>
        <begin position="713"/>
        <end position="732"/>
    </location>
</feature>
<feature type="transmembrane region" description="Helical" evidence="8">
    <location>
        <begin position="260"/>
        <end position="279"/>
    </location>
</feature>
<feature type="transmembrane region" description="Helical" evidence="8">
    <location>
        <begin position="752"/>
        <end position="776"/>
    </location>
</feature>
<evidence type="ECO:0000259" key="9">
    <source>
        <dbReference type="Pfam" id="PF01699"/>
    </source>
</evidence>
<evidence type="ECO:0000256" key="7">
    <source>
        <dbReference type="SAM" id="MobiDB-lite"/>
    </source>
</evidence>
<keyword evidence="4 8" id="KW-0812">Transmembrane</keyword>
<dbReference type="PANTHER" id="PTHR12266:SF0">
    <property type="entry name" value="MITOCHONDRIAL SODIUM_CALCIUM EXCHANGER PROTEIN"/>
    <property type="match status" value="1"/>
</dbReference>
<feature type="transmembrane region" description="Helical" evidence="8">
    <location>
        <begin position="821"/>
        <end position="839"/>
    </location>
</feature>
<evidence type="ECO:0000256" key="2">
    <source>
        <dbReference type="ARBA" id="ARBA00008170"/>
    </source>
</evidence>
<sequence length="844" mass="92290">MPALSPPDVTTAIFMVVDGDVTGEIEMRGGDIGTHAIDRRRPGTRASDTVVLHRAAAQPTYSSASLTMTNMSSTGRVLVVVCIVVQCVLWSRYHAHHDRLTTTLTQRSSDTECRPLAFELAYDQCVHVQDICPTSDTVLSISYLQLYYCAEPAVRPLIFTALLLWLVFLFSTLGISASDFFTPNLAAIAQFLGLNEDVAGVTLLAFGNASPDVFATFAAMRTDSGALAIGELLGAATFIVSCVAGSICIIRPFKVDRIPFLRDVGFFTIAICILLAILIDGVMTTFESTLLVAWYVVYAFTIVVTGWWVSRREKRHRIEAAVRAEYMDENQLQPYSDSPPSPSSSLTVPIPTRTRPASAPHIPHLQTQLLPASRSRTPSPVNSPSHQVQMPSFSLAGAIEFRQVVASLQSQASSSSLRVFDSPVTPYAGGHYHVHRRQSRSRSISPRQPEPEDWDKALGVPLNDRSPKLFRTSISEELVHEREQVYEEQRARTPLSIHPIPSITQTHASPTEAQATTDVEEQIPSTTQPQGLWYVLAQTWHTLFPSLHHFGSKTLTGKMVSLLAAPAVTLLTITLPVVITPYGHDGSHKGTMDQHETHQPDFQEEDVERVLIAEHEVQEELHEVEFSKWLTAVQCVLGPLFCVAILFSGNRHIQWLLAGTVLGGSVLALLVLMFSAESSRPAAQMARCSLGFLVSIVWIMAIADEVVNLLQTFGFIFGLSDAIIGLTIFAVGNSLADLVANTSIALFAPMMGFSACFGGPMVNILLGIGISCTLVINESGGTPYTIHFTPTLIASTVGLLMLLLTTLIVVPLQDYVLSRRWGMFLILAYVVLMSVNLGVEMCFK</sequence>
<proteinExistence type="inferred from homology"/>
<evidence type="ECO:0000313" key="11">
    <source>
        <dbReference type="Proteomes" id="UP001194468"/>
    </source>
</evidence>
<feature type="transmembrane region" description="Helical" evidence="8">
    <location>
        <begin position="682"/>
        <end position="701"/>
    </location>
</feature>
<comment type="subcellular location">
    <subcellularLocation>
        <location evidence="1">Membrane</location>
        <topology evidence="1">Multi-pass membrane protein</topology>
    </subcellularLocation>
</comment>
<dbReference type="Gene3D" id="1.20.1420.30">
    <property type="entry name" value="NCX, central ion-binding region"/>
    <property type="match status" value="2"/>
</dbReference>
<evidence type="ECO:0000256" key="5">
    <source>
        <dbReference type="ARBA" id="ARBA00022989"/>
    </source>
</evidence>
<feature type="transmembrane region" description="Helical" evidence="8">
    <location>
        <begin position="153"/>
        <end position="173"/>
    </location>
</feature>
<feature type="transmembrane region" description="Helical" evidence="8">
    <location>
        <begin position="655"/>
        <end position="676"/>
    </location>
</feature>
<feature type="transmembrane region" description="Helical" evidence="8">
    <location>
        <begin position="291"/>
        <end position="309"/>
    </location>
</feature>
<dbReference type="PANTHER" id="PTHR12266">
    <property type="entry name" value="NA+/CA2+ K+ INDEPENDENT EXCHANGER"/>
    <property type="match status" value="1"/>
</dbReference>
<feature type="transmembrane region" description="Helical" evidence="8">
    <location>
        <begin position="559"/>
        <end position="579"/>
    </location>
</feature>
<dbReference type="Pfam" id="PF01699">
    <property type="entry name" value="Na_Ca_ex"/>
    <property type="match status" value="2"/>
</dbReference>
<dbReference type="AlphaFoldDB" id="A0AAD4BW05"/>
<reference evidence="10" key="1">
    <citation type="submission" date="2019-10" db="EMBL/GenBank/DDBJ databases">
        <authorList>
            <consortium name="DOE Joint Genome Institute"/>
            <person name="Kuo A."/>
            <person name="Miyauchi S."/>
            <person name="Kiss E."/>
            <person name="Drula E."/>
            <person name="Kohler A."/>
            <person name="Sanchez-Garcia M."/>
            <person name="Andreopoulos B."/>
            <person name="Barry K.W."/>
            <person name="Bonito G."/>
            <person name="Buee M."/>
            <person name="Carver A."/>
            <person name="Chen C."/>
            <person name="Cichocki N."/>
            <person name="Clum A."/>
            <person name="Culley D."/>
            <person name="Crous P.W."/>
            <person name="Fauchery L."/>
            <person name="Girlanda M."/>
            <person name="Hayes R."/>
            <person name="Keri Z."/>
            <person name="LaButti K."/>
            <person name="Lipzen A."/>
            <person name="Lombard V."/>
            <person name="Magnuson J."/>
            <person name="Maillard F."/>
            <person name="Morin E."/>
            <person name="Murat C."/>
            <person name="Nolan M."/>
            <person name="Ohm R."/>
            <person name="Pangilinan J."/>
            <person name="Pereira M."/>
            <person name="Perotto S."/>
            <person name="Peter M."/>
            <person name="Riley R."/>
            <person name="Sitrit Y."/>
            <person name="Stielow B."/>
            <person name="Szollosi G."/>
            <person name="Zifcakova L."/>
            <person name="Stursova M."/>
            <person name="Spatafora J.W."/>
            <person name="Tedersoo L."/>
            <person name="Vaario L.-M."/>
            <person name="Yamada A."/>
            <person name="Yan M."/>
            <person name="Wang P."/>
            <person name="Xu J."/>
            <person name="Bruns T."/>
            <person name="Baldrian P."/>
            <person name="Vilgalys R."/>
            <person name="Henrissat B."/>
            <person name="Grigoriev I.V."/>
            <person name="Hibbett D."/>
            <person name="Nagy L.G."/>
            <person name="Martin F.M."/>
        </authorList>
    </citation>
    <scope>NUCLEOTIDE SEQUENCE</scope>
    <source>
        <strain evidence="10">BED1</strain>
    </source>
</reference>